<sequence>MKIRILLKSYLQMFFQDFLYLTMLFGMIVVGLTAESLFNISPVKKYSLLLMGAFFLALFSTMHLYYNDSRQNKYLKQKVASYWADTLSQFLVAIIVNLFSGILIFIFSLILNRDVMLDTVGILTLVAVGFLGSSIATLFKTQWGKHSSLGQVGILIFVYLALSGSVIGLLEPVDWIFPPLSKLIVTLQTSPEITELLPIAGQTFLYGLVLFTISSLIYKKK</sequence>
<gene>
    <name evidence="2" type="ORF">D1B17_10905</name>
</gene>
<dbReference type="OrthoDB" id="2292058at2"/>
<feature type="transmembrane region" description="Helical" evidence="1">
    <location>
        <begin position="87"/>
        <end position="110"/>
    </location>
</feature>
<feature type="transmembrane region" description="Helical" evidence="1">
    <location>
        <begin position="20"/>
        <end position="40"/>
    </location>
</feature>
<feature type="transmembrane region" description="Helical" evidence="1">
    <location>
        <begin position="46"/>
        <end position="66"/>
    </location>
</feature>
<keyword evidence="1" id="KW-0812">Transmembrane</keyword>
<feature type="transmembrane region" description="Helical" evidence="1">
    <location>
        <begin position="151"/>
        <end position="170"/>
    </location>
</feature>
<accession>A0A386PVW4</accession>
<protein>
    <submittedName>
        <fullName evidence="2">Uncharacterized protein</fullName>
    </submittedName>
</protein>
<evidence type="ECO:0000313" key="3">
    <source>
        <dbReference type="Proteomes" id="UP000267208"/>
    </source>
</evidence>
<dbReference type="RefSeq" id="WP_120143366.1">
    <property type="nucleotide sequence ID" value="NZ_CP031933.2"/>
</dbReference>
<keyword evidence="3" id="KW-1185">Reference proteome</keyword>
<feature type="transmembrane region" description="Helical" evidence="1">
    <location>
        <begin position="116"/>
        <end position="139"/>
    </location>
</feature>
<evidence type="ECO:0000256" key="1">
    <source>
        <dbReference type="SAM" id="Phobius"/>
    </source>
</evidence>
<name>A0A386PVW4_9LACO</name>
<dbReference type="EMBL" id="CP031933">
    <property type="protein sequence ID" value="AYE39109.1"/>
    <property type="molecule type" value="Genomic_DNA"/>
</dbReference>
<dbReference type="KEGG" id="lzh:D1B17_10905"/>
<proteinExistence type="predicted"/>
<keyword evidence="1" id="KW-0472">Membrane</keyword>
<reference evidence="3" key="1">
    <citation type="submission" date="2018-08" db="EMBL/GenBank/DDBJ databases">
        <title>Genome of Lactobacillus sp. HBUAS52074.</title>
        <authorList>
            <person name="Guo Z."/>
            <person name="Zhang Z.D."/>
        </authorList>
    </citation>
    <scope>NUCLEOTIDE SEQUENCE [LARGE SCALE GENOMIC DNA]</scope>
    <source>
        <strain evidence="3">HBUAS52074</strain>
    </source>
</reference>
<keyword evidence="1" id="KW-1133">Transmembrane helix</keyword>
<organism evidence="2 3">
    <name type="scientific">Companilactobacillus zhachilii</name>
    <dbReference type="NCBI Taxonomy" id="2304606"/>
    <lineage>
        <taxon>Bacteria</taxon>
        <taxon>Bacillati</taxon>
        <taxon>Bacillota</taxon>
        <taxon>Bacilli</taxon>
        <taxon>Lactobacillales</taxon>
        <taxon>Lactobacillaceae</taxon>
        <taxon>Companilactobacillus</taxon>
    </lineage>
</organism>
<feature type="transmembrane region" description="Helical" evidence="1">
    <location>
        <begin position="199"/>
        <end position="218"/>
    </location>
</feature>
<evidence type="ECO:0000313" key="2">
    <source>
        <dbReference type="EMBL" id="AYE39109.1"/>
    </source>
</evidence>
<dbReference type="Proteomes" id="UP000267208">
    <property type="component" value="Chromosome"/>
</dbReference>
<dbReference type="AlphaFoldDB" id="A0A386PVW4"/>